<dbReference type="Proteomes" id="UP000428260">
    <property type="component" value="Chromosome"/>
</dbReference>
<dbReference type="KEGG" id="mcos:GM418_20740"/>
<proteinExistence type="predicted"/>
<keyword evidence="2" id="KW-1185">Reference proteome</keyword>
<dbReference type="AlphaFoldDB" id="A0A6I6JXD5"/>
<evidence type="ECO:0000313" key="2">
    <source>
        <dbReference type="Proteomes" id="UP000428260"/>
    </source>
</evidence>
<name>A0A6I6JXD5_9BACT</name>
<sequence>MYRYFIIAFISFFLIPGEARSQESSITAEVFAEVIEALAANEDQALNFGRFTTGNNGGSVVISPGGIRSAQGSVIAAGGGYSPGKFLVEGEPGATFSIQLPQTASTLVHSESGKTMDVEGWVSDPPSGDAATLSDGERLVSIGATLNIGPVDENPVGIYSGSFIVTFAYN</sequence>
<accession>A0A6I6JXD5</accession>
<dbReference type="Pfam" id="PF14352">
    <property type="entry name" value="DUF4402"/>
    <property type="match status" value="1"/>
</dbReference>
<gene>
    <name evidence="1" type="ORF">GM418_20740</name>
</gene>
<reference evidence="1 2" key="1">
    <citation type="submission" date="2019-11" db="EMBL/GenBank/DDBJ databases">
        <authorList>
            <person name="Zheng R.K."/>
            <person name="Sun C.M."/>
        </authorList>
    </citation>
    <scope>NUCLEOTIDE SEQUENCE [LARGE SCALE GENOMIC DNA]</scope>
    <source>
        <strain evidence="1 2">WC007</strain>
    </source>
</reference>
<organism evidence="1 2">
    <name type="scientific">Maribellus comscasis</name>
    <dbReference type="NCBI Taxonomy" id="2681766"/>
    <lineage>
        <taxon>Bacteria</taxon>
        <taxon>Pseudomonadati</taxon>
        <taxon>Bacteroidota</taxon>
        <taxon>Bacteroidia</taxon>
        <taxon>Marinilabiliales</taxon>
        <taxon>Prolixibacteraceae</taxon>
        <taxon>Maribellus</taxon>
    </lineage>
</organism>
<dbReference type="RefSeq" id="WP_158869147.1">
    <property type="nucleotide sequence ID" value="NZ_CP046401.1"/>
</dbReference>
<dbReference type="InterPro" id="IPR025514">
    <property type="entry name" value="DUF4402"/>
</dbReference>
<evidence type="ECO:0000313" key="1">
    <source>
        <dbReference type="EMBL" id="QGY46009.1"/>
    </source>
</evidence>
<dbReference type="EMBL" id="CP046401">
    <property type="protein sequence ID" value="QGY46009.1"/>
    <property type="molecule type" value="Genomic_DNA"/>
</dbReference>
<protein>
    <submittedName>
        <fullName evidence="1">DUF4402 domain-containing protein</fullName>
    </submittedName>
</protein>